<evidence type="ECO:0000313" key="1">
    <source>
        <dbReference type="EMBL" id="KKN52171.1"/>
    </source>
</evidence>
<name>A0A0F9TSR7_9ZZZZ</name>
<comment type="caution">
    <text evidence="1">The sequence shown here is derived from an EMBL/GenBank/DDBJ whole genome shotgun (WGS) entry which is preliminary data.</text>
</comment>
<organism evidence="1">
    <name type="scientific">marine sediment metagenome</name>
    <dbReference type="NCBI Taxonomy" id="412755"/>
    <lineage>
        <taxon>unclassified sequences</taxon>
        <taxon>metagenomes</taxon>
        <taxon>ecological metagenomes</taxon>
    </lineage>
</organism>
<gene>
    <name evidence="1" type="ORF">LCGC14_0615210</name>
</gene>
<proteinExistence type="predicted"/>
<dbReference type="AlphaFoldDB" id="A0A0F9TSR7"/>
<protein>
    <submittedName>
        <fullName evidence="1">Uncharacterized protein</fullName>
    </submittedName>
</protein>
<sequence length="120" mass="13311">MSTKLQERAVEIIRKNPEISRAKALIMAGYSDKTALNPTANVIGSKGFANLQDVYQYELVRKGINLKFLAKKMKEGLTDKDKKVVALYHDKAEKALELSKESVDTAVQINLGSELTDLAE</sequence>
<accession>A0A0F9TSR7</accession>
<dbReference type="EMBL" id="LAZR01001030">
    <property type="protein sequence ID" value="KKN52171.1"/>
    <property type="molecule type" value="Genomic_DNA"/>
</dbReference>
<reference evidence="1" key="1">
    <citation type="journal article" date="2015" name="Nature">
        <title>Complex archaea that bridge the gap between prokaryotes and eukaryotes.</title>
        <authorList>
            <person name="Spang A."/>
            <person name="Saw J.H."/>
            <person name="Jorgensen S.L."/>
            <person name="Zaremba-Niedzwiedzka K."/>
            <person name="Martijn J."/>
            <person name="Lind A.E."/>
            <person name="van Eijk R."/>
            <person name="Schleper C."/>
            <person name="Guy L."/>
            <person name="Ettema T.J."/>
        </authorList>
    </citation>
    <scope>NUCLEOTIDE SEQUENCE</scope>
</reference>